<feature type="transmembrane region" description="Helical" evidence="2">
    <location>
        <begin position="452"/>
        <end position="471"/>
    </location>
</feature>
<dbReference type="EMBL" id="SUTK01000006">
    <property type="protein sequence ID" value="MBE6501265.1"/>
    <property type="molecule type" value="Genomic_DNA"/>
</dbReference>
<dbReference type="GO" id="GO:0005694">
    <property type="term" value="C:chromosome"/>
    <property type="evidence" value="ECO:0007669"/>
    <property type="project" value="InterPro"/>
</dbReference>
<keyword evidence="2" id="KW-0812">Transmembrane</keyword>
<dbReference type="SMART" id="SM00465">
    <property type="entry name" value="GIYc"/>
    <property type="match status" value="1"/>
</dbReference>
<gene>
    <name evidence="4" type="ORF">E7Z79_02360</name>
</gene>
<dbReference type="InterPro" id="IPR000305">
    <property type="entry name" value="GIY-YIG_endonuc"/>
</dbReference>
<evidence type="ECO:0000313" key="5">
    <source>
        <dbReference type="Proteomes" id="UP000783037"/>
    </source>
</evidence>
<organism evidence="4 5">
    <name type="scientific">Methanobrevibacter thaueri</name>
    <dbReference type="NCBI Taxonomy" id="190975"/>
    <lineage>
        <taxon>Archaea</taxon>
        <taxon>Methanobacteriati</taxon>
        <taxon>Methanobacteriota</taxon>
        <taxon>Methanomada group</taxon>
        <taxon>Methanobacteria</taxon>
        <taxon>Methanobacteriales</taxon>
        <taxon>Methanobacteriaceae</taxon>
        <taxon>Methanobrevibacter</taxon>
    </lineage>
</organism>
<dbReference type="Pfam" id="PF01541">
    <property type="entry name" value="GIY-YIG"/>
    <property type="match status" value="1"/>
</dbReference>
<evidence type="ECO:0000313" key="4">
    <source>
        <dbReference type="EMBL" id="MBE6501265.1"/>
    </source>
</evidence>
<accession>A0A8T3VD47</accession>
<feature type="transmembrane region" description="Helical" evidence="2">
    <location>
        <begin position="478"/>
        <end position="500"/>
    </location>
</feature>
<dbReference type="GO" id="GO:0003916">
    <property type="term" value="F:DNA topoisomerase activity"/>
    <property type="evidence" value="ECO:0007669"/>
    <property type="project" value="InterPro"/>
</dbReference>
<dbReference type="Pfam" id="PF01396">
    <property type="entry name" value="Zn_ribbon_Top1"/>
    <property type="match status" value="2"/>
</dbReference>
<dbReference type="GO" id="GO:0006265">
    <property type="term" value="P:DNA topological change"/>
    <property type="evidence" value="ECO:0007669"/>
    <property type="project" value="InterPro"/>
</dbReference>
<reference evidence="4" key="1">
    <citation type="submission" date="2019-04" db="EMBL/GenBank/DDBJ databases">
        <title>Evolution of Biomass-Degrading Anaerobic Consortia Revealed by Metagenomics.</title>
        <authorList>
            <person name="Peng X."/>
        </authorList>
    </citation>
    <scope>NUCLEOTIDE SEQUENCE</scope>
    <source>
        <strain evidence="4">SIG18</strain>
    </source>
</reference>
<feature type="transmembrane region" description="Helical" evidence="2">
    <location>
        <begin position="512"/>
        <end position="532"/>
    </location>
</feature>
<dbReference type="PROSITE" id="PS50164">
    <property type="entry name" value="GIY_YIG"/>
    <property type="match status" value="1"/>
</dbReference>
<dbReference type="Gene3D" id="3.30.65.10">
    <property type="entry name" value="Bacterial Topoisomerase I, domain 1"/>
    <property type="match status" value="1"/>
</dbReference>
<evidence type="ECO:0000256" key="1">
    <source>
        <dbReference type="SAM" id="MobiDB-lite"/>
    </source>
</evidence>
<keyword evidence="2" id="KW-0472">Membrane</keyword>
<feature type="compositionally biased region" description="Basic and acidic residues" evidence="1">
    <location>
        <begin position="355"/>
        <end position="372"/>
    </location>
</feature>
<comment type="caution">
    <text evidence="4">The sequence shown here is derived from an EMBL/GenBank/DDBJ whole genome shotgun (WGS) entry which is preliminary data.</text>
</comment>
<dbReference type="SUPFAM" id="SSF57783">
    <property type="entry name" value="Zinc beta-ribbon"/>
    <property type="match status" value="1"/>
</dbReference>
<name>A0A8T3VD47_9EURY</name>
<dbReference type="AlphaFoldDB" id="A0A8T3VD47"/>
<evidence type="ECO:0000259" key="3">
    <source>
        <dbReference type="PROSITE" id="PS50164"/>
    </source>
</evidence>
<sequence length="540" mass="61272">MKSGIYRFINDRTGEVYVGQSHNVFARRGMHHKELALGTHHNPGMQEDHDRGDKFVFEILEKMPGASREELEKREIHYIKKFNSFYEGYNQTPGGEYDKYKGHYKHGGGRLPYNKYSPLKPLTDCPDCGGNLIRRKGKYGNFAGCINYPKCSFSCSLKRADPASITDICESCGKALPEENYHICPFCGSSWDEDFEGDEELILKSNTSDPHSGISFKQFRSKKRGYFNRYDCEFLSNEYGIDIINANTVKESNSIIKNYLKENDLWDNAMEDLFIYNIRLSNVQYKQEIGEPVLGNCPECGNGLKRESEYFITCESYPDCNFSCIEDYYYDHVLKLSSEREIFHSAKNTNTENVSKAKSENSSIEKMDSKPDDKIKTEKTTAKENVVYCSNCGCKLNLEDTICKSCGTSIEGTVSEKDAIDETANIKDDANEADAISKATEPPTRWEKLVELIENISIMILLFSTFVCPILNVGYNKLIGVISFILAAYSVIFCSIALITEGFSNDVNGSDAAAVIICMLWNGLMCFLYYMFYISYIINP</sequence>
<feature type="domain" description="GIY-YIG" evidence="3">
    <location>
        <begin position="1"/>
        <end position="88"/>
    </location>
</feature>
<dbReference type="InterPro" id="IPR013498">
    <property type="entry name" value="Topo_IA_Znf"/>
</dbReference>
<dbReference type="SUPFAM" id="SSF82771">
    <property type="entry name" value="GIY-YIG endonuclease"/>
    <property type="match status" value="1"/>
</dbReference>
<protein>
    <recommendedName>
        <fullName evidence="3">GIY-YIG domain-containing protein</fullName>
    </recommendedName>
</protein>
<dbReference type="RefSeq" id="WP_303738379.1">
    <property type="nucleotide sequence ID" value="NZ_SUTK01000006.1"/>
</dbReference>
<dbReference type="InterPro" id="IPR035901">
    <property type="entry name" value="GIY-YIG_endonuc_sf"/>
</dbReference>
<proteinExistence type="predicted"/>
<dbReference type="GO" id="GO:0003677">
    <property type="term" value="F:DNA binding"/>
    <property type="evidence" value="ECO:0007669"/>
    <property type="project" value="InterPro"/>
</dbReference>
<feature type="region of interest" description="Disordered" evidence="1">
    <location>
        <begin position="350"/>
        <end position="372"/>
    </location>
</feature>
<dbReference type="Gene3D" id="3.40.1440.10">
    <property type="entry name" value="GIY-YIG endonuclease"/>
    <property type="match status" value="1"/>
</dbReference>
<dbReference type="Proteomes" id="UP000783037">
    <property type="component" value="Unassembled WGS sequence"/>
</dbReference>
<keyword evidence="2" id="KW-1133">Transmembrane helix</keyword>
<evidence type="ECO:0000256" key="2">
    <source>
        <dbReference type="SAM" id="Phobius"/>
    </source>
</evidence>